<keyword evidence="1" id="KW-1133">Transmembrane helix</keyword>
<sequence length="134" mass="15157">MNDDEIKAIAAQLESAARVEDAKFRLDAEWNENNSFDHCLVANRAAFLRLSALLLRGAVAEENVISAALPKFENEFIEPLFQKLERRELWIKAPPVDTTENWFSKNIGELVLGIVLILIVIGLFTIMKWIFGAV</sequence>
<evidence type="ECO:0000256" key="1">
    <source>
        <dbReference type="SAM" id="Phobius"/>
    </source>
</evidence>
<feature type="transmembrane region" description="Helical" evidence="1">
    <location>
        <begin position="110"/>
        <end position="131"/>
    </location>
</feature>
<comment type="caution">
    <text evidence="2">The sequence shown here is derived from an EMBL/GenBank/DDBJ whole genome shotgun (WGS) entry which is preliminary data.</text>
</comment>
<organism evidence="2 3">
    <name type="scientific">Abditibacterium utsteinense</name>
    <dbReference type="NCBI Taxonomy" id="1960156"/>
    <lineage>
        <taxon>Bacteria</taxon>
        <taxon>Pseudomonadati</taxon>
        <taxon>Abditibacteriota</taxon>
        <taxon>Abditibacteriia</taxon>
        <taxon>Abditibacteriales</taxon>
        <taxon>Abditibacteriaceae</taxon>
        <taxon>Abditibacterium</taxon>
    </lineage>
</organism>
<keyword evidence="3" id="KW-1185">Reference proteome</keyword>
<keyword evidence="1" id="KW-0812">Transmembrane</keyword>
<keyword evidence="1" id="KW-0472">Membrane</keyword>
<name>A0A2S8SUU9_9BACT</name>
<dbReference type="EMBL" id="NIGF01000004">
    <property type="protein sequence ID" value="PQV64561.1"/>
    <property type="molecule type" value="Genomic_DNA"/>
</dbReference>
<proteinExistence type="predicted"/>
<dbReference type="AlphaFoldDB" id="A0A2S8SUU9"/>
<gene>
    <name evidence="2" type="ORF">B1R32_10454</name>
</gene>
<dbReference type="InParanoid" id="A0A2S8SUU9"/>
<protein>
    <submittedName>
        <fullName evidence="2">Uncharacterized protein</fullName>
    </submittedName>
</protein>
<reference evidence="2 3" key="1">
    <citation type="journal article" date="2018" name="Syst. Appl. Microbiol.">
        <title>Abditibacterium utsteinense sp. nov., the first cultivated member of candidate phylum FBP, isolated from ice-free Antarctic soil samples.</title>
        <authorList>
            <person name="Tahon G."/>
            <person name="Tytgat B."/>
            <person name="Lebbe L."/>
            <person name="Carlier A."/>
            <person name="Willems A."/>
        </authorList>
    </citation>
    <scope>NUCLEOTIDE SEQUENCE [LARGE SCALE GENOMIC DNA]</scope>
    <source>
        <strain evidence="2 3">LMG 29911</strain>
    </source>
</reference>
<evidence type="ECO:0000313" key="2">
    <source>
        <dbReference type="EMBL" id="PQV64561.1"/>
    </source>
</evidence>
<accession>A0A2S8SUU9</accession>
<evidence type="ECO:0000313" key="3">
    <source>
        <dbReference type="Proteomes" id="UP000237684"/>
    </source>
</evidence>
<dbReference type="Proteomes" id="UP000237684">
    <property type="component" value="Unassembled WGS sequence"/>
</dbReference>